<gene>
    <name evidence="1" type="ORF">UFOPK2761_03463</name>
</gene>
<dbReference type="EMBL" id="CAEZYQ010000052">
    <property type="protein sequence ID" value="CAB4772283.1"/>
    <property type="molecule type" value="Genomic_DNA"/>
</dbReference>
<dbReference type="AlphaFoldDB" id="A0A6J6VMH8"/>
<dbReference type="Gene3D" id="2.60.40.1120">
    <property type="entry name" value="Carboxypeptidase-like, regulatory domain"/>
    <property type="match status" value="1"/>
</dbReference>
<name>A0A6J6VMH8_9ZZZZ</name>
<organism evidence="1">
    <name type="scientific">freshwater metagenome</name>
    <dbReference type="NCBI Taxonomy" id="449393"/>
    <lineage>
        <taxon>unclassified sequences</taxon>
        <taxon>metagenomes</taxon>
        <taxon>ecological metagenomes</taxon>
    </lineage>
</organism>
<evidence type="ECO:0000313" key="1">
    <source>
        <dbReference type="EMBL" id="CAB4772283.1"/>
    </source>
</evidence>
<protein>
    <submittedName>
        <fullName evidence="1">Unannotated protein</fullName>
    </submittedName>
</protein>
<reference evidence="1" key="1">
    <citation type="submission" date="2020-05" db="EMBL/GenBank/DDBJ databases">
        <authorList>
            <person name="Chiriac C."/>
            <person name="Salcher M."/>
            <person name="Ghai R."/>
            <person name="Kavagutti S V."/>
        </authorList>
    </citation>
    <scope>NUCLEOTIDE SEQUENCE</scope>
</reference>
<sequence length="433" mass="45418">MGTATATGTAARSTAAATVLALVLAVLAALGATTVTAPAADAAAKGEVTGEIRPGGFPVKMRWFDADWRFLGSRKVTNGIYSISLAPGTYYLQFTDERPAYNVDKFAPTDLKVRVRSGDFVQRNVRMQPGAAITGTVRAGGKPAGGARVVAANSNEQSFETKANGKGQFAIGGLPIGSYSVFTYERTKTWVGRSTFIRGLRPGDRANTAIALNQRAGKLQVRLRAGGETMRETAFVTAVSKATGQFWTVKARRGKAVFAGLYPGKYRMVAPGVGNWLPQEGAIDGAKVPANGGADLVSVFTWTKAAASVQGYVVNAEHPELDLAGARVRLFAADGRLLGTARSDSTGQFFIGGQLLTQTGVTAVVDPDPTNGSAYLGEKPYRCKFGTTEVAGVALKVGTTTQLGDLLLPYLPVEQQDGFPQNDPNCEAAEPAA</sequence>
<proteinExistence type="predicted"/>
<dbReference type="SUPFAM" id="SSF49478">
    <property type="entry name" value="Cna protein B-type domain"/>
    <property type="match status" value="1"/>
</dbReference>
<accession>A0A6J6VMH8</accession>